<dbReference type="Proteomes" id="UP001301350">
    <property type="component" value="Unassembled WGS sequence"/>
</dbReference>
<dbReference type="InterPro" id="IPR036378">
    <property type="entry name" value="FAS1_dom_sf"/>
</dbReference>
<dbReference type="PROSITE" id="PS50213">
    <property type="entry name" value="FAS1"/>
    <property type="match status" value="1"/>
</dbReference>
<accession>A0AAV9IQF4</accession>
<evidence type="ECO:0000313" key="3">
    <source>
        <dbReference type="EMBL" id="KAK4534198.1"/>
    </source>
</evidence>
<organism evidence="3 4">
    <name type="scientific">Cyanidium caldarium</name>
    <name type="common">Red alga</name>
    <dbReference type="NCBI Taxonomy" id="2771"/>
    <lineage>
        <taxon>Eukaryota</taxon>
        <taxon>Rhodophyta</taxon>
        <taxon>Bangiophyceae</taxon>
        <taxon>Cyanidiales</taxon>
        <taxon>Cyanidiaceae</taxon>
        <taxon>Cyanidium</taxon>
    </lineage>
</organism>
<feature type="domain" description="FAS1" evidence="2">
    <location>
        <begin position="29"/>
        <end position="165"/>
    </location>
</feature>
<reference evidence="3 4" key="1">
    <citation type="submission" date="2022-07" db="EMBL/GenBank/DDBJ databases">
        <title>Genome-wide signatures of adaptation to extreme environments.</title>
        <authorList>
            <person name="Cho C.H."/>
            <person name="Yoon H.S."/>
        </authorList>
    </citation>
    <scope>NUCLEOTIDE SEQUENCE [LARGE SCALE GENOMIC DNA]</scope>
    <source>
        <strain evidence="3 4">DBV 063 E5</strain>
    </source>
</reference>
<dbReference type="EMBL" id="JANCYW010000001">
    <property type="protein sequence ID" value="KAK4534198.1"/>
    <property type="molecule type" value="Genomic_DNA"/>
</dbReference>
<evidence type="ECO:0000313" key="4">
    <source>
        <dbReference type="Proteomes" id="UP001301350"/>
    </source>
</evidence>
<keyword evidence="1" id="KW-0732">Signal</keyword>
<name>A0AAV9IQF4_CYACA</name>
<dbReference type="PANTHER" id="PTHR10900:SF77">
    <property type="entry name" value="FI19380P1"/>
    <property type="match status" value="1"/>
</dbReference>
<protein>
    <recommendedName>
        <fullName evidence="2">FAS1 domain-containing protein</fullName>
    </recommendedName>
</protein>
<proteinExistence type="predicted"/>
<dbReference type="SMART" id="SM00554">
    <property type="entry name" value="FAS1"/>
    <property type="match status" value="1"/>
</dbReference>
<evidence type="ECO:0000259" key="2">
    <source>
        <dbReference type="PROSITE" id="PS50213"/>
    </source>
</evidence>
<dbReference type="SUPFAM" id="SSF82153">
    <property type="entry name" value="FAS1 domain"/>
    <property type="match status" value="1"/>
</dbReference>
<dbReference type="PANTHER" id="PTHR10900">
    <property type="entry name" value="PERIOSTIN-RELATED"/>
    <property type="match status" value="1"/>
</dbReference>
<dbReference type="Gene3D" id="2.30.180.10">
    <property type="entry name" value="FAS1 domain"/>
    <property type="match status" value="1"/>
</dbReference>
<dbReference type="InterPro" id="IPR000782">
    <property type="entry name" value="FAS1_domain"/>
</dbReference>
<dbReference type="Pfam" id="PF02469">
    <property type="entry name" value="Fasciclin"/>
    <property type="match status" value="1"/>
</dbReference>
<dbReference type="AlphaFoldDB" id="A0AAV9IQF4"/>
<comment type="caution">
    <text evidence="3">The sequence shown here is derived from an EMBL/GenBank/DDBJ whole genome shotgun (WGS) entry which is preliminary data.</text>
</comment>
<keyword evidence="4" id="KW-1185">Reference proteome</keyword>
<sequence length="248" mass="27625">MSIARKNTFFWATWMMVFFLLLSSGPAQAQTLSQIGQEYPQISTLVTLALQTLQPQLQELQKEQKTITIFAPDNAAFQALPPSLLQYLKEHPTVLADVLLYHILPGTTTAQQLYGKGIIQAKTLFDNEYVTIDGMPTSITVNGKEVIKADIFFDLGVIHIINGVLVPPSFEQLFQQIEAIPPTIQPVVIKTFQPVVTKTVQPIVTKIFQPVVTKTVQPIVTKIFQPVVTKTVQPIVTKTVVQVVKKPY</sequence>
<dbReference type="GO" id="GO:0005615">
    <property type="term" value="C:extracellular space"/>
    <property type="evidence" value="ECO:0007669"/>
    <property type="project" value="TreeGrafter"/>
</dbReference>
<dbReference type="FunFam" id="2.30.180.10:FF:000032">
    <property type="entry name" value="Fasciclin domain-containing protein, putative"/>
    <property type="match status" value="1"/>
</dbReference>
<dbReference type="InterPro" id="IPR050904">
    <property type="entry name" value="Adhesion/Biosynth-related"/>
</dbReference>
<gene>
    <name evidence="3" type="ORF">CDCA_CDCA01G0223</name>
</gene>
<evidence type="ECO:0000256" key="1">
    <source>
        <dbReference type="SAM" id="SignalP"/>
    </source>
</evidence>
<feature type="chain" id="PRO_5043384451" description="FAS1 domain-containing protein" evidence="1">
    <location>
        <begin position="30"/>
        <end position="248"/>
    </location>
</feature>
<feature type="signal peptide" evidence="1">
    <location>
        <begin position="1"/>
        <end position="29"/>
    </location>
</feature>